<organism evidence="2 3">
    <name type="scientific">Permianibacter aggregans</name>
    <dbReference type="NCBI Taxonomy" id="1510150"/>
    <lineage>
        <taxon>Bacteria</taxon>
        <taxon>Pseudomonadati</taxon>
        <taxon>Pseudomonadota</taxon>
        <taxon>Gammaproteobacteria</taxon>
        <taxon>Pseudomonadales</taxon>
        <taxon>Pseudomonadaceae</taxon>
        <taxon>Permianibacter</taxon>
    </lineage>
</organism>
<dbReference type="AlphaFoldDB" id="A0A4R6UR01"/>
<gene>
    <name evidence="2" type="ORF">EV696_10676</name>
</gene>
<accession>A0A4R6UR01</accession>
<evidence type="ECO:0000313" key="3">
    <source>
        <dbReference type="Proteomes" id="UP000295375"/>
    </source>
</evidence>
<dbReference type="OrthoDB" id="5508986at2"/>
<keyword evidence="3" id="KW-1185">Reference proteome</keyword>
<evidence type="ECO:0000313" key="2">
    <source>
        <dbReference type="EMBL" id="TDQ48636.1"/>
    </source>
</evidence>
<feature type="chain" id="PRO_5020224026" evidence="1">
    <location>
        <begin position="23"/>
        <end position="147"/>
    </location>
</feature>
<comment type="caution">
    <text evidence="2">The sequence shown here is derived from an EMBL/GenBank/DDBJ whole genome shotgun (WGS) entry which is preliminary data.</text>
</comment>
<reference evidence="2 3" key="1">
    <citation type="submission" date="2019-03" db="EMBL/GenBank/DDBJ databases">
        <title>Genomic Encyclopedia of Type Strains, Phase IV (KMG-IV): sequencing the most valuable type-strain genomes for metagenomic binning, comparative biology and taxonomic classification.</title>
        <authorList>
            <person name="Goeker M."/>
        </authorList>
    </citation>
    <scope>NUCLEOTIDE SEQUENCE [LARGE SCALE GENOMIC DNA]</scope>
    <source>
        <strain evidence="2 3">DSM 103792</strain>
    </source>
</reference>
<name>A0A4R6UR01_9GAMM</name>
<keyword evidence="1" id="KW-0732">Signal</keyword>
<dbReference type="Proteomes" id="UP000295375">
    <property type="component" value="Unassembled WGS sequence"/>
</dbReference>
<evidence type="ECO:0000256" key="1">
    <source>
        <dbReference type="SAM" id="SignalP"/>
    </source>
</evidence>
<dbReference type="RefSeq" id="WP_133589776.1">
    <property type="nucleotide sequence ID" value="NZ_CP037953.1"/>
</dbReference>
<dbReference type="EMBL" id="SNYM01000006">
    <property type="protein sequence ID" value="TDQ48636.1"/>
    <property type="molecule type" value="Genomic_DNA"/>
</dbReference>
<proteinExistence type="predicted"/>
<sequence length="147" mass="15869">MKQLFKATIAAVVLAQASFAQAGIYTDQLSQCLVESTTVEDRNKLVTWMFVAISSHPAVQHIATVKDEDREQANASMGRLMMQLMTESCGEHTKKAIKYEGNAAVEAAFSVLGQVAGREIFASPQVAASLSGLEKHVDATKLEALLK</sequence>
<feature type="signal peptide" evidence="1">
    <location>
        <begin position="1"/>
        <end position="22"/>
    </location>
</feature>
<protein>
    <submittedName>
        <fullName evidence="2">Uncharacterized protein</fullName>
    </submittedName>
</protein>